<dbReference type="AlphaFoldDB" id="A0AAV1E0G2"/>
<evidence type="ECO:0000256" key="3">
    <source>
        <dbReference type="ARBA" id="ARBA00023125"/>
    </source>
</evidence>
<dbReference type="GO" id="GO:0003700">
    <property type="term" value="F:DNA-binding transcription factor activity"/>
    <property type="evidence" value="ECO:0007669"/>
    <property type="project" value="TreeGrafter"/>
</dbReference>
<evidence type="ECO:0000256" key="5">
    <source>
        <dbReference type="ARBA" id="ARBA00023242"/>
    </source>
</evidence>
<dbReference type="EMBL" id="OX459124">
    <property type="protein sequence ID" value="CAI9113561.1"/>
    <property type="molecule type" value="Genomic_DNA"/>
</dbReference>
<evidence type="ECO:0000313" key="10">
    <source>
        <dbReference type="Proteomes" id="UP001161247"/>
    </source>
</evidence>
<dbReference type="PANTHER" id="PTHR12565">
    <property type="entry name" value="STEROL REGULATORY ELEMENT-BINDING PROTEIN"/>
    <property type="match status" value="1"/>
</dbReference>
<feature type="compositionally biased region" description="Low complexity" evidence="7">
    <location>
        <begin position="143"/>
        <end position="160"/>
    </location>
</feature>
<accession>A0AAV1E0G2</accession>
<dbReference type="SMART" id="SM00353">
    <property type="entry name" value="HLH"/>
    <property type="match status" value="1"/>
</dbReference>
<dbReference type="SUPFAM" id="SSF47459">
    <property type="entry name" value="HLH, helix-loop-helix DNA-binding domain"/>
    <property type="match status" value="1"/>
</dbReference>
<evidence type="ECO:0000256" key="6">
    <source>
        <dbReference type="ARBA" id="ARBA00055372"/>
    </source>
</evidence>
<dbReference type="Pfam" id="PF00010">
    <property type="entry name" value="HLH"/>
    <property type="match status" value="1"/>
</dbReference>
<dbReference type="FunFam" id="4.10.280.10:FF:000058">
    <property type="entry name" value="transcription factor BEE 3-like"/>
    <property type="match status" value="1"/>
</dbReference>
<dbReference type="Proteomes" id="UP001161247">
    <property type="component" value="Chromosome 7"/>
</dbReference>
<dbReference type="GO" id="GO:0003677">
    <property type="term" value="F:DNA binding"/>
    <property type="evidence" value="ECO:0007669"/>
    <property type="project" value="UniProtKB-KW"/>
</dbReference>
<proteinExistence type="predicted"/>
<dbReference type="GO" id="GO:0005634">
    <property type="term" value="C:nucleus"/>
    <property type="evidence" value="ECO:0007669"/>
    <property type="project" value="UniProtKB-SubCell"/>
</dbReference>
<gene>
    <name evidence="9" type="ORF">OLC1_LOCUS20541</name>
</gene>
<dbReference type="PANTHER" id="PTHR12565:SF340">
    <property type="entry name" value="TRANSCRIPTION FACTOR BEE 3"/>
    <property type="match status" value="1"/>
</dbReference>
<dbReference type="PROSITE" id="PS50888">
    <property type="entry name" value="BHLH"/>
    <property type="match status" value="1"/>
</dbReference>
<dbReference type="GO" id="GO:0046983">
    <property type="term" value="F:protein dimerization activity"/>
    <property type="evidence" value="ECO:0007669"/>
    <property type="project" value="InterPro"/>
</dbReference>
<evidence type="ECO:0000259" key="8">
    <source>
        <dbReference type="PROSITE" id="PS50888"/>
    </source>
</evidence>
<protein>
    <submittedName>
        <fullName evidence="9">OLC1v1014184C2</fullName>
    </submittedName>
</protein>
<evidence type="ECO:0000256" key="2">
    <source>
        <dbReference type="ARBA" id="ARBA00023015"/>
    </source>
</evidence>
<evidence type="ECO:0000313" key="9">
    <source>
        <dbReference type="EMBL" id="CAI9113561.1"/>
    </source>
</evidence>
<name>A0AAV1E0G2_OLDCO</name>
<dbReference type="InterPro" id="IPR011598">
    <property type="entry name" value="bHLH_dom"/>
</dbReference>
<keyword evidence="10" id="KW-1185">Reference proteome</keyword>
<feature type="domain" description="BHLH" evidence="8">
    <location>
        <begin position="197"/>
        <end position="247"/>
    </location>
</feature>
<sequence length="323" mass="36079">MAYYHHHFNSELQNLKLPSSLSVCEFDQTMETLMSSPFPDFNPGGMMDQSTSNCFSMQQQSTSPLVGFSPDNFINQVILHDQFPGILADNFPVIFPGELIRNIGGGISITEPNNNNSSSVNNDHHHQEQVNHDIEKKRKSMHSNPAESSSANSSPPVSESGITRKNSSGRGKRAKTNDQNGDEKSKEVVHVRAKRGQATDSHSLAERVRRGKINERLRCLQDIVPGCQKTMGMAVMLDEIINYVQSLQNQVEFLSMKLTAASNTYNFNGETDIIDIIQRAKAIEAMKMQKIMKEERDGVGSTQQIGQFDQNFGCYYPPLPHNT</sequence>
<dbReference type="InterPro" id="IPR024097">
    <property type="entry name" value="bHLH_ZIP_TF"/>
</dbReference>
<feature type="compositionally biased region" description="Basic and acidic residues" evidence="7">
    <location>
        <begin position="181"/>
        <end position="190"/>
    </location>
</feature>
<dbReference type="GO" id="GO:0006351">
    <property type="term" value="P:DNA-templated transcription"/>
    <property type="evidence" value="ECO:0007669"/>
    <property type="project" value="UniProtKB-ARBA"/>
</dbReference>
<reference evidence="9" key="1">
    <citation type="submission" date="2023-03" db="EMBL/GenBank/DDBJ databases">
        <authorList>
            <person name="Julca I."/>
        </authorList>
    </citation>
    <scope>NUCLEOTIDE SEQUENCE</scope>
</reference>
<evidence type="ECO:0000256" key="4">
    <source>
        <dbReference type="ARBA" id="ARBA00023163"/>
    </source>
</evidence>
<dbReference type="Gene3D" id="4.10.280.10">
    <property type="entry name" value="Helix-loop-helix DNA-binding domain"/>
    <property type="match status" value="1"/>
</dbReference>
<feature type="region of interest" description="Disordered" evidence="7">
    <location>
        <begin position="111"/>
        <end position="207"/>
    </location>
</feature>
<dbReference type="InterPro" id="IPR036638">
    <property type="entry name" value="HLH_DNA-bd_sf"/>
</dbReference>
<organism evidence="9 10">
    <name type="scientific">Oldenlandia corymbosa var. corymbosa</name>
    <dbReference type="NCBI Taxonomy" id="529605"/>
    <lineage>
        <taxon>Eukaryota</taxon>
        <taxon>Viridiplantae</taxon>
        <taxon>Streptophyta</taxon>
        <taxon>Embryophyta</taxon>
        <taxon>Tracheophyta</taxon>
        <taxon>Spermatophyta</taxon>
        <taxon>Magnoliopsida</taxon>
        <taxon>eudicotyledons</taxon>
        <taxon>Gunneridae</taxon>
        <taxon>Pentapetalae</taxon>
        <taxon>asterids</taxon>
        <taxon>lamiids</taxon>
        <taxon>Gentianales</taxon>
        <taxon>Rubiaceae</taxon>
        <taxon>Rubioideae</taxon>
        <taxon>Spermacoceae</taxon>
        <taxon>Hedyotis-Oldenlandia complex</taxon>
        <taxon>Oldenlandia</taxon>
    </lineage>
</organism>
<keyword evidence="5" id="KW-0539">Nucleus</keyword>
<keyword evidence="3" id="KW-0238">DNA-binding</keyword>
<evidence type="ECO:0000256" key="7">
    <source>
        <dbReference type="SAM" id="MobiDB-lite"/>
    </source>
</evidence>
<keyword evidence="4" id="KW-0804">Transcription</keyword>
<comment type="subcellular location">
    <subcellularLocation>
        <location evidence="1">Nucleus</location>
    </subcellularLocation>
</comment>
<keyword evidence="2" id="KW-0805">Transcription regulation</keyword>
<feature type="compositionally biased region" description="Basic and acidic residues" evidence="7">
    <location>
        <begin position="122"/>
        <end position="136"/>
    </location>
</feature>
<comment type="function">
    <text evidence="6">Positive regulator of brassinosteroid signaling.</text>
</comment>
<evidence type="ECO:0000256" key="1">
    <source>
        <dbReference type="ARBA" id="ARBA00004123"/>
    </source>
</evidence>
<dbReference type="CDD" id="cd18919">
    <property type="entry name" value="bHLH_AtBPE_like"/>
    <property type="match status" value="1"/>
</dbReference>